<dbReference type="CDD" id="cd18773">
    <property type="entry name" value="PDC1_HK_sensor"/>
    <property type="match status" value="1"/>
</dbReference>
<evidence type="ECO:0000313" key="4">
    <source>
        <dbReference type="Proteomes" id="UP001575181"/>
    </source>
</evidence>
<dbReference type="EMBL" id="JBGUAW010000009">
    <property type="protein sequence ID" value="MFA9461927.1"/>
    <property type="molecule type" value="Genomic_DNA"/>
</dbReference>
<keyword evidence="2" id="KW-0812">Transmembrane</keyword>
<dbReference type="Gene3D" id="3.30.450.20">
    <property type="entry name" value="PAS domain"/>
    <property type="match status" value="1"/>
</dbReference>
<dbReference type="SUPFAM" id="SSF103190">
    <property type="entry name" value="Sensory domain-like"/>
    <property type="match status" value="1"/>
</dbReference>
<reference evidence="3 4" key="1">
    <citation type="submission" date="2024-08" db="EMBL/GenBank/DDBJ databases">
        <title>Whole-genome sequencing of halo(alkali)philic microorganisms from hypersaline lakes.</title>
        <authorList>
            <person name="Sorokin D.Y."/>
            <person name="Merkel A.Y."/>
            <person name="Messina E."/>
            <person name="Yakimov M."/>
        </authorList>
    </citation>
    <scope>NUCLEOTIDE SEQUENCE [LARGE SCALE GENOMIC DNA]</scope>
    <source>
        <strain evidence="3 4">Cl-TMA</strain>
    </source>
</reference>
<sequence length="352" mass="38635">MSSMSYIHILERYHDHRGAIADLLASLLTGVAEQRALDNPELLERGVNALVDHYPFIDMVFTLDADGVQTSENIVNQRKTLSHSGLGSDRSQRPYFRLARGSDEVVVTAPYLSSTGHNLCLSAALEWRDHSGAVRGYLVLDADMAEIVAFLLGDSRRRRFQPFFKTIYTLIVAGLLTVVGVLLLFSFLELTALLPGEGPPADAKTTHLKPFGVIIFLTLSLAIFDLAKTILEEEVLTHKDIFRHSSTRRTITRFIAAILIAVSIESLLLMFKSALGEGAGILPAVAMMLTVVGLLLGLGVYVYLGSRAEVHLMSWQKQQQEEFRSPGPAHPVPGAPMAREPRAPAPEPARVD</sequence>
<keyword evidence="2" id="KW-0472">Membrane</keyword>
<feature type="transmembrane region" description="Helical" evidence="2">
    <location>
        <begin position="208"/>
        <end position="231"/>
    </location>
</feature>
<keyword evidence="2" id="KW-1133">Transmembrane helix</keyword>
<feature type="region of interest" description="Disordered" evidence="1">
    <location>
        <begin position="319"/>
        <end position="352"/>
    </location>
</feature>
<organism evidence="3 4">
    <name type="scientific">Thiohalorhabdus methylotrophus</name>
    <dbReference type="NCBI Taxonomy" id="3242694"/>
    <lineage>
        <taxon>Bacteria</taxon>
        <taxon>Pseudomonadati</taxon>
        <taxon>Pseudomonadota</taxon>
        <taxon>Gammaproteobacteria</taxon>
        <taxon>Thiohalorhabdales</taxon>
        <taxon>Thiohalorhabdaceae</taxon>
        <taxon>Thiohalorhabdus</taxon>
    </lineage>
</organism>
<gene>
    <name evidence="3" type="ORF">ACERLL_13970</name>
</gene>
<evidence type="ECO:0000313" key="3">
    <source>
        <dbReference type="EMBL" id="MFA9461927.1"/>
    </source>
</evidence>
<feature type="transmembrane region" description="Helical" evidence="2">
    <location>
        <begin position="166"/>
        <end position="188"/>
    </location>
</feature>
<accession>A0ABV4TX72</accession>
<dbReference type="RefSeq" id="WP_373656714.1">
    <property type="nucleotide sequence ID" value="NZ_JBGUAW010000009.1"/>
</dbReference>
<comment type="caution">
    <text evidence="3">The sequence shown here is derived from an EMBL/GenBank/DDBJ whole genome shotgun (WGS) entry which is preliminary data.</text>
</comment>
<protein>
    <submittedName>
        <fullName evidence="3">PDC sensor domain-containing protein</fullName>
    </submittedName>
</protein>
<feature type="compositionally biased region" description="Pro residues" evidence="1">
    <location>
        <begin position="343"/>
        <end position="352"/>
    </location>
</feature>
<name>A0ABV4TX72_9GAMM</name>
<feature type="transmembrane region" description="Helical" evidence="2">
    <location>
        <begin position="281"/>
        <end position="304"/>
    </location>
</feature>
<feature type="transmembrane region" description="Helical" evidence="2">
    <location>
        <begin position="251"/>
        <end position="275"/>
    </location>
</feature>
<evidence type="ECO:0000256" key="1">
    <source>
        <dbReference type="SAM" id="MobiDB-lite"/>
    </source>
</evidence>
<evidence type="ECO:0000256" key="2">
    <source>
        <dbReference type="SAM" id="Phobius"/>
    </source>
</evidence>
<dbReference type="InterPro" id="IPR029151">
    <property type="entry name" value="Sensor-like_sf"/>
</dbReference>
<proteinExistence type="predicted"/>
<keyword evidence="4" id="KW-1185">Reference proteome</keyword>
<dbReference type="Proteomes" id="UP001575181">
    <property type="component" value="Unassembled WGS sequence"/>
</dbReference>